<dbReference type="Proteomes" id="UP000032702">
    <property type="component" value="Unassembled WGS sequence"/>
</dbReference>
<protein>
    <submittedName>
        <fullName evidence="2">Uncharacterized protein</fullName>
    </submittedName>
</protein>
<feature type="compositionally biased region" description="Basic and acidic residues" evidence="1">
    <location>
        <begin position="592"/>
        <end position="614"/>
    </location>
</feature>
<name>Q08W95_STIAD</name>
<evidence type="ECO:0000256" key="1">
    <source>
        <dbReference type="SAM" id="MobiDB-lite"/>
    </source>
</evidence>
<organism evidence="2 3">
    <name type="scientific">Stigmatella aurantiaca (strain DW4/3-1)</name>
    <dbReference type="NCBI Taxonomy" id="378806"/>
    <lineage>
        <taxon>Bacteria</taxon>
        <taxon>Pseudomonadati</taxon>
        <taxon>Myxococcota</taxon>
        <taxon>Myxococcia</taxon>
        <taxon>Myxococcales</taxon>
        <taxon>Cystobacterineae</taxon>
        <taxon>Archangiaceae</taxon>
        <taxon>Stigmatella</taxon>
    </lineage>
</organism>
<evidence type="ECO:0000313" key="3">
    <source>
        <dbReference type="Proteomes" id="UP000032702"/>
    </source>
</evidence>
<accession>Q08W95</accession>
<dbReference type="EMBL" id="AAMD01000104">
    <property type="protein sequence ID" value="EAU64769.1"/>
    <property type="molecule type" value="Genomic_DNA"/>
</dbReference>
<gene>
    <name evidence="2" type="ORF">STIAU_0428</name>
</gene>
<comment type="caution">
    <text evidence="2">The sequence shown here is derived from an EMBL/GenBank/DDBJ whole genome shotgun (WGS) entry which is preliminary data.</text>
</comment>
<feature type="compositionally biased region" description="Basic and acidic residues" evidence="1">
    <location>
        <begin position="1170"/>
        <end position="1184"/>
    </location>
</feature>
<feature type="region of interest" description="Disordered" evidence="1">
    <location>
        <begin position="1"/>
        <end position="41"/>
    </location>
</feature>
<feature type="region of interest" description="Disordered" evidence="1">
    <location>
        <begin position="1154"/>
        <end position="1192"/>
    </location>
</feature>
<feature type="compositionally biased region" description="Polar residues" evidence="1">
    <location>
        <begin position="245"/>
        <end position="254"/>
    </location>
</feature>
<proteinExistence type="predicted"/>
<reference evidence="2 3" key="1">
    <citation type="submission" date="2006-04" db="EMBL/GenBank/DDBJ databases">
        <authorList>
            <person name="Nierman W.C."/>
        </authorList>
    </citation>
    <scope>NUCLEOTIDE SEQUENCE [LARGE SCALE GENOMIC DNA]</scope>
    <source>
        <strain evidence="2 3">DW4/3-1</strain>
    </source>
</reference>
<dbReference type="AlphaFoldDB" id="Q08W95"/>
<evidence type="ECO:0000313" key="2">
    <source>
        <dbReference type="EMBL" id="EAU64769.1"/>
    </source>
</evidence>
<sequence>MDSCGGEGELERGALGARGGDAEASAVQGHDSPADGQPQATAALRGQAFLPEPAEVLEDRLPTFPRDAHPVVAQAHHRGAVLARLHAQLHRGAGRVAAGIGDEIGEEHSQELGIAQDADAGQSVGFQGHGGGVLRARVLHDALDQRLQGHLLAPGLPTPLLQPVVGEDVLDQSAQRIRLGDDARGVVARARGASHPALQRLGHHADGGQRRAQLVRHGGDEFRAQRHESNLPLMRQHREPDQGQGERSTASQQECLEAVAGLQRRGGGGQAGRVQEDGQERHRRGRVRLGDRQSIFLFQQSPLPHLLPDLLDEPGGAHPHAASPLMPRGRDIPAICPELRLLQREHEGHAFPGPGLRTRLEVGEGHVGQLGQPGDAPAEEREVGALECLLALQERSLDAFDPGAAQPLEPVPEQGLHQRGLGPPLGLESLQEPERPCCLLHHGQHEARAVGQPLPEGALDGGTPTGSLGLEEMSHQQQPLRPRAARLLLGGQRQGPLCLQGGMEGLGGHPVILSGRSGPRQTLLARAEQQHFRVRQERVHLGQLDADAGLLQRPPQRVRQGLPCVLLERPPLGLQRALSSLTLAQEDAMQEEQARGEHREPKTDGRERGKEVSAHRLAHHRDVIEIHGGHGGFLLELVQAPIEGPGLLDELAQLAHLLARADVLGELLPQAHQVVVGEVAHPVRAPQLLREQRHHRRELRGPGGVFQAVADHRGGQGLLHLPRLARFQPGGRILVPDAQRGEGGGAMRLALAELHLVEGGDRVSRADVARIHPVIGEVLLVQQAVLEADEPVAGNPGGIELHLHLHVPGDELEGARELLDEDAPRLGQCVHVGVLPIPDMGQPLHQLVVVVAHPKAHRGEPDALLGVRFHGLEDAVRLGDAVVGHAVRAKDDAAGGALAHLARCDGIGHLQPRLHVGGALGVEGVDGLQDARAVHDAGGFEHRAGRVAVHDDGQGVARVELLHQHRQGAFHQLEAVLHVHGPRHVDGEDEVGGKALGGAHLLALEAHVQHVVSLAVGRRKGLHLHPERLCSRVLVVVAEGVDELLHTDGLFRGKVVAREVCARQGIGGAVHVHGEGGDVLLLRVDGGVHPVVLEIHVRERLAVHDRHARELRGLLLLGGRPRRRSGFRGIRAANDDHLLERVVVRVGARLRLGPGRRSERTARSEGQQQDGRERGPRELLDRQRHGFSVQPA</sequence>
<feature type="region of interest" description="Disordered" evidence="1">
    <location>
        <begin position="225"/>
        <end position="285"/>
    </location>
</feature>
<feature type="region of interest" description="Disordered" evidence="1">
    <location>
        <begin position="586"/>
        <end position="614"/>
    </location>
</feature>